<feature type="region of interest" description="Disordered" evidence="2">
    <location>
        <begin position="1172"/>
        <end position="1191"/>
    </location>
</feature>
<keyword evidence="1" id="KW-0175">Coiled coil</keyword>
<evidence type="ECO:0000313" key="4">
    <source>
        <dbReference type="Proteomes" id="UP000241890"/>
    </source>
</evidence>
<proteinExistence type="predicted"/>
<feature type="compositionally biased region" description="Polar residues" evidence="2">
    <location>
        <begin position="248"/>
        <end position="266"/>
    </location>
</feature>
<gene>
    <name evidence="3" type="ORF">FCC1311_108932</name>
</gene>
<evidence type="ECO:0000256" key="1">
    <source>
        <dbReference type="SAM" id="Coils"/>
    </source>
</evidence>
<dbReference type="InterPro" id="IPR052752">
    <property type="entry name" value="NACHT-WD_repeat"/>
</dbReference>
<feature type="compositionally biased region" description="Acidic residues" evidence="2">
    <location>
        <begin position="509"/>
        <end position="532"/>
    </location>
</feature>
<feature type="region of interest" description="Disordered" evidence="2">
    <location>
        <begin position="875"/>
        <end position="929"/>
    </location>
</feature>
<dbReference type="InterPro" id="IPR027417">
    <property type="entry name" value="P-loop_NTPase"/>
</dbReference>
<feature type="region of interest" description="Disordered" evidence="2">
    <location>
        <begin position="735"/>
        <end position="766"/>
    </location>
</feature>
<dbReference type="PANTHER" id="PTHR19871">
    <property type="entry name" value="BETA TRANSDUCIN-RELATED PROTEIN"/>
    <property type="match status" value="1"/>
</dbReference>
<dbReference type="InParanoid" id="A0A2R5H1I7"/>
<organism evidence="3 4">
    <name type="scientific">Hondaea fermentalgiana</name>
    <dbReference type="NCBI Taxonomy" id="2315210"/>
    <lineage>
        <taxon>Eukaryota</taxon>
        <taxon>Sar</taxon>
        <taxon>Stramenopiles</taxon>
        <taxon>Bigyra</taxon>
        <taxon>Labyrinthulomycetes</taxon>
        <taxon>Thraustochytrida</taxon>
        <taxon>Thraustochytriidae</taxon>
        <taxon>Hondaea</taxon>
    </lineage>
</organism>
<evidence type="ECO:0000313" key="3">
    <source>
        <dbReference type="EMBL" id="GBG34671.1"/>
    </source>
</evidence>
<evidence type="ECO:0000256" key="2">
    <source>
        <dbReference type="SAM" id="MobiDB-lite"/>
    </source>
</evidence>
<name>A0A2R5H1I7_9STRA</name>
<feature type="compositionally biased region" description="Basic and acidic residues" evidence="2">
    <location>
        <begin position="533"/>
        <end position="545"/>
    </location>
</feature>
<dbReference type="Proteomes" id="UP000241890">
    <property type="component" value="Unassembled WGS sequence"/>
</dbReference>
<sequence>MPSRKRNIVARVDREYLLQQALGEQLAYRLVPGPESFPPDILEALDAYVHVGDGDEEIEKAPLLVGAPPGAGKSSLAAYFERDLRQKMIATQEKSAQDASEEVVVVKTATADPEKSRAQTCASQELVKAFYVGSSTSKTSEDEGVLLSSLQTLIRQAARKAKRIVLVVDAVDRLESTLGNDGTALQWLPNALPANVRVILFARVQDPRPFSASGGAHRLAHLKELDEEEEKIENPETQEDPVAKGDSQDTACTATVGARSSTSPRTLSEPLGTYSDLNIQQMYGDNTSSDDEANLARVTREKGIEFAFFDNAPSEERAASIIEAFIKWTAQRALEAQNPDICDKGTSTKPIATAPRALSILGTHVAHLAVFASKVGSIGALFVALRAIHLAAQLSYDVHDLVKKICAVQRSPRSGIVSAVVETLMHFFARGNYPTRISVTAAWEAAQQSACITEVLRPSSADKKPLPSPRELAQWRELHSILTTGQGLLDDDEAENGDLWRESKSEGGDNNDQDNDDDDGSAYSEDEFEDEEPAKTEETKEECATEAKGASLNASEVDETLREMQKFPVHLLGGAKREPLGDWLYKALGYICASRYGLTLEEVSDTLDEACRKDLEAAEDTDSFQEPVLKMADDSLEDWLLNETMPEEEEAEAPASIVPENVKEQLKAVLPCFTITASDGLFSVVPADRPTHLAVTRVVLSSPDYAPTVAHVEKIHKTLERRLYGKLKSEFDEESSFLEPSSPQSPSRPQTTSTSSPKRKPRPCEEDYARKDSCSWEVNNLSARWRLVLVQVLSAKQKRPSADASAPSLARPDQRFVEEYPWLLASNGRWVGLLNAIADLYTFRALWDATPVLRSDLLQYWKDLSSSAMRAADSSLDPMAADASDGDSSQDDTTDDGLPTDASDGKSPVLGPSESLPGQSFGLVPPFGPGDDEADAPAKCWLKCDPVEHYTRAVEIEQGRARGHVDRIRALATAIMEICEFLYAFGHLEVSAPDYLHPPLRESRVALLDVELPHGGPSTSDESAKDKHIREHGWKLDVESTGAKLALARSMREEMMNEQHLAQRTQAISKVSDVDEKQKLLSMQRKQSQFFRFRIEQQERFQAKHAKQRASEGDRFRGNTYGENYYSYQRWVWIHFPWMALYHAYAALAHAGGPGDIDPPPMPADVFWLRKKKDPKSDRPPPPKRLTKSKITLPACLTQSTPSLPSLGSPTVGAGMGMGTTLTVKTGDSSLLQQGFGPSHHVAQRLPPNEVPYSSPSVRTLRHGTRFPTFEMMQRERPSTDKMAFFNGGFVDPEAIKAAQEGRVLRAAKSKPDQRDVGSVLSQMRASLPAHLRSYPTTEQEARVAEMNGMLADFRKTLDDLHFEANRKEDDLEALMQQVYERIELDRYTETCIREGEQTISQLTNDVTATTHAIAREETVLVALKRIAKTCEKYPAHDEKHVLQMEGLLESMREDRISLTKDLDEVHLFLRRAREQEQPAIETALDLRREKHNEVLNKLFQWRENERRSRRIKAEREAHRRAIIASTQAEPITYEMTQRRWKEAHRQKLVEEVLEGDLDEVQHSKALAMKRHKAFRKLRKLAGSSDVHEICLKFNDSCQKTEDLLARRRQAFRQIKDLKTRLEDLQKDRQRVCKRKASKSVTIGLKIEECSKQCEAAEERLRVTRENQLTSEALVEQVKVSLGQYRRGAIGPAADEDGEADAHAAVEALLAACAKAVGIPNFRTEVTKEAVQSKVREQRKLSKAEMDKRTKFLFGAANKKPVSLPPRISVDVHRAMRKSVLGPPTSNNYSDADRR</sequence>
<accession>A0A2R5H1I7</accession>
<feature type="compositionally biased region" description="Polar residues" evidence="2">
    <location>
        <begin position="1784"/>
        <end position="1795"/>
    </location>
</feature>
<dbReference type="OrthoDB" id="5986190at2759"/>
<feature type="compositionally biased region" description="Low complexity" evidence="2">
    <location>
        <begin position="740"/>
        <end position="756"/>
    </location>
</feature>
<keyword evidence="4" id="KW-1185">Reference proteome</keyword>
<dbReference type="EMBL" id="BEYU01000208">
    <property type="protein sequence ID" value="GBG34671.1"/>
    <property type="molecule type" value="Genomic_DNA"/>
</dbReference>
<feature type="region of interest" description="Disordered" evidence="2">
    <location>
        <begin position="226"/>
        <end position="272"/>
    </location>
</feature>
<reference evidence="3 4" key="1">
    <citation type="submission" date="2017-12" db="EMBL/GenBank/DDBJ databases">
        <title>Sequencing, de novo assembly and annotation of complete genome of a new Thraustochytrid species, strain FCC1311.</title>
        <authorList>
            <person name="Sedici K."/>
            <person name="Godart F."/>
            <person name="Aiese Cigliano R."/>
            <person name="Sanseverino W."/>
            <person name="Barakat M."/>
            <person name="Ortet P."/>
            <person name="Marechal E."/>
            <person name="Cagnac O."/>
            <person name="Amato A."/>
        </authorList>
    </citation>
    <scope>NUCLEOTIDE SEQUENCE [LARGE SCALE GENOMIC DNA]</scope>
</reference>
<protein>
    <submittedName>
        <fullName evidence="3">TPR repeat-containing protein DDB_G0287407</fullName>
    </submittedName>
</protein>
<feature type="compositionally biased region" description="Acidic residues" evidence="2">
    <location>
        <begin position="226"/>
        <end position="239"/>
    </location>
</feature>
<dbReference type="PANTHER" id="PTHR19871:SF14">
    <property type="entry name" value="DUF4062 DOMAIN-CONTAINING PROTEIN"/>
    <property type="match status" value="1"/>
</dbReference>
<feature type="coiled-coil region" evidence="1">
    <location>
        <begin position="1608"/>
        <end position="1667"/>
    </location>
</feature>
<feature type="region of interest" description="Disordered" evidence="2">
    <location>
        <begin position="499"/>
        <end position="552"/>
    </location>
</feature>
<feature type="region of interest" description="Disordered" evidence="2">
    <location>
        <begin position="1775"/>
        <end position="1795"/>
    </location>
</feature>
<feature type="compositionally biased region" description="Acidic residues" evidence="2">
    <location>
        <begin position="884"/>
        <end position="895"/>
    </location>
</feature>
<dbReference type="Gene3D" id="3.40.50.300">
    <property type="entry name" value="P-loop containing nucleotide triphosphate hydrolases"/>
    <property type="match status" value="1"/>
</dbReference>
<comment type="caution">
    <text evidence="3">The sequence shown here is derived from an EMBL/GenBank/DDBJ whole genome shotgun (WGS) entry which is preliminary data.</text>
</comment>